<keyword evidence="5 6" id="KW-0472">Membrane</keyword>
<evidence type="ECO:0000256" key="1">
    <source>
        <dbReference type="ARBA" id="ARBA00004141"/>
    </source>
</evidence>
<name>A0A5J6N300_9PROT</name>
<dbReference type="GO" id="GO:0015297">
    <property type="term" value="F:antiporter activity"/>
    <property type="evidence" value="ECO:0007669"/>
    <property type="project" value="InterPro"/>
</dbReference>
<proteinExistence type="inferred from homology"/>
<sequence length="452" mass="48076">MSVSPADLAGRSAGRHARVWRLAAPIILSGLSVPLLGAVDTAVVGRLPDAAYIGGVALGAMIFDFLYWGFGFLRMATSGFAAQAHGAGDAVEMADTLDRSLILAFALGAAILALQWPAGRLAFSLLSGSPEVEAQAHLYFTIRVWSAPATLGVYALLGWLLGRQRTDLVLAIELALNATNILLDLLFVLGFGWGVAGVATASVLAEYAALAAGLGLIGRLGHRFAWRQARVRLFARDRLTALLSVNGNVFLRTLSLVFATALFTAIGARLGDETLAANAILMNFFAFISYGLDGFAHTAQAMVGSAIGARSRLAYRQAVRDTTLWAVILAAGAALLLALAGSRLIELYSVNEAVRGTAKAALPWMVAMPLLAVWCFQLDGIFIGATRSREMRNGMILALLGELAALWILVPLWGNHGLWLSMTLFVALRGITLGLWLPRIERSLPPEARTSP</sequence>
<feature type="transmembrane region" description="Helical" evidence="6">
    <location>
        <begin position="20"/>
        <end position="39"/>
    </location>
</feature>
<dbReference type="GO" id="GO:0005886">
    <property type="term" value="C:plasma membrane"/>
    <property type="evidence" value="ECO:0007669"/>
    <property type="project" value="TreeGrafter"/>
</dbReference>
<comment type="similarity">
    <text evidence="2">Belongs to the multi antimicrobial extrusion (MATE) (TC 2.A.66.1) family.</text>
</comment>
<dbReference type="PANTHER" id="PTHR42893:SF46">
    <property type="entry name" value="PROTEIN DETOXIFICATION 44, CHLOROPLASTIC"/>
    <property type="match status" value="1"/>
</dbReference>
<dbReference type="OrthoDB" id="9789527at2"/>
<gene>
    <name evidence="7" type="ORF">FRZ61_40620</name>
</gene>
<feature type="transmembrane region" description="Helical" evidence="6">
    <location>
        <begin position="275"/>
        <end position="292"/>
    </location>
</feature>
<feature type="transmembrane region" description="Helical" evidence="6">
    <location>
        <begin position="239"/>
        <end position="263"/>
    </location>
</feature>
<feature type="transmembrane region" description="Helical" evidence="6">
    <location>
        <begin position="51"/>
        <end position="70"/>
    </location>
</feature>
<dbReference type="NCBIfam" id="TIGR00797">
    <property type="entry name" value="matE"/>
    <property type="match status" value="1"/>
</dbReference>
<dbReference type="AlphaFoldDB" id="A0A5J6N300"/>
<keyword evidence="3 6" id="KW-0812">Transmembrane</keyword>
<keyword evidence="8" id="KW-1185">Reference proteome</keyword>
<evidence type="ECO:0000313" key="8">
    <source>
        <dbReference type="Proteomes" id="UP000325797"/>
    </source>
</evidence>
<evidence type="ECO:0000256" key="6">
    <source>
        <dbReference type="SAM" id="Phobius"/>
    </source>
</evidence>
<dbReference type="RefSeq" id="WP_151119426.1">
    <property type="nucleotide sequence ID" value="NZ_CP042582.1"/>
</dbReference>
<dbReference type="EMBL" id="CP042582">
    <property type="protein sequence ID" value="QEX24121.1"/>
    <property type="molecule type" value="Genomic_DNA"/>
</dbReference>
<organism evidence="7 8">
    <name type="scientific">Hypericibacter adhaerens</name>
    <dbReference type="NCBI Taxonomy" id="2602016"/>
    <lineage>
        <taxon>Bacteria</taxon>
        <taxon>Pseudomonadati</taxon>
        <taxon>Pseudomonadota</taxon>
        <taxon>Alphaproteobacteria</taxon>
        <taxon>Rhodospirillales</taxon>
        <taxon>Dongiaceae</taxon>
        <taxon>Hypericibacter</taxon>
    </lineage>
</organism>
<protein>
    <submittedName>
        <fullName evidence="7">MATE family efflux transporter</fullName>
    </submittedName>
</protein>
<feature type="transmembrane region" description="Helical" evidence="6">
    <location>
        <begin position="101"/>
        <end position="118"/>
    </location>
</feature>
<dbReference type="CDD" id="cd13136">
    <property type="entry name" value="MATE_DinF_like"/>
    <property type="match status" value="1"/>
</dbReference>
<evidence type="ECO:0000256" key="3">
    <source>
        <dbReference type="ARBA" id="ARBA00022692"/>
    </source>
</evidence>
<feature type="transmembrane region" description="Helical" evidence="6">
    <location>
        <begin position="322"/>
        <end position="341"/>
    </location>
</feature>
<dbReference type="PANTHER" id="PTHR42893">
    <property type="entry name" value="PROTEIN DETOXIFICATION 44, CHLOROPLASTIC-RELATED"/>
    <property type="match status" value="1"/>
</dbReference>
<evidence type="ECO:0000256" key="5">
    <source>
        <dbReference type="ARBA" id="ARBA00023136"/>
    </source>
</evidence>
<comment type="subcellular location">
    <subcellularLocation>
        <location evidence="1">Membrane</location>
        <topology evidence="1">Multi-pass membrane protein</topology>
    </subcellularLocation>
</comment>
<feature type="transmembrane region" description="Helical" evidence="6">
    <location>
        <begin position="361"/>
        <end position="383"/>
    </location>
</feature>
<feature type="transmembrane region" description="Helical" evidence="6">
    <location>
        <begin position="395"/>
        <end position="413"/>
    </location>
</feature>
<evidence type="ECO:0000313" key="7">
    <source>
        <dbReference type="EMBL" id="QEX24121.1"/>
    </source>
</evidence>
<evidence type="ECO:0000256" key="4">
    <source>
        <dbReference type="ARBA" id="ARBA00022989"/>
    </source>
</evidence>
<dbReference type="InterPro" id="IPR044644">
    <property type="entry name" value="DinF-like"/>
</dbReference>
<dbReference type="GO" id="GO:0042910">
    <property type="term" value="F:xenobiotic transmembrane transporter activity"/>
    <property type="evidence" value="ECO:0007669"/>
    <property type="project" value="InterPro"/>
</dbReference>
<reference evidence="7 8" key="1">
    <citation type="submission" date="2019-08" db="EMBL/GenBank/DDBJ databases">
        <title>Hyperibacter terrae gen. nov., sp. nov. and Hyperibacter viscosus sp. nov., two new members in the family Rhodospirillaceae isolated from the rhizosphere of Hypericum perforatum.</title>
        <authorList>
            <person name="Noviana Z."/>
        </authorList>
    </citation>
    <scope>NUCLEOTIDE SEQUENCE [LARGE SCALE GENOMIC DNA]</scope>
    <source>
        <strain evidence="7 8">R5959</strain>
    </source>
</reference>
<dbReference type="InterPro" id="IPR002528">
    <property type="entry name" value="MATE_fam"/>
</dbReference>
<evidence type="ECO:0000256" key="2">
    <source>
        <dbReference type="ARBA" id="ARBA00010199"/>
    </source>
</evidence>
<dbReference type="Proteomes" id="UP000325797">
    <property type="component" value="Chromosome"/>
</dbReference>
<dbReference type="KEGG" id="hadh:FRZ61_40620"/>
<feature type="transmembrane region" description="Helical" evidence="6">
    <location>
        <begin position="168"/>
        <end position="189"/>
    </location>
</feature>
<feature type="transmembrane region" description="Helical" evidence="6">
    <location>
        <begin position="419"/>
        <end position="437"/>
    </location>
</feature>
<feature type="transmembrane region" description="Helical" evidence="6">
    <location>
        <begin position="138"/>
        <end position="161"/>
    </location>
</feature>
<keyword evidence="4 6" id="KW-1133">Transmembrane helix</keyword>
<accession>A0A5J6N300</accession>
<feature type="transmembrane region" description="Helical" evidence="6">
    <location>
        <begin position="195"/>
        <end position="218"/>
    </location>
</feature>
<dbReference type="Pfam" id="PF01554">
    <property type="entry name" value="MatE"/>
    <property type="match status" value="2"/>
</dbReference>